<dbReference type="OrthoDB" id="277888at2759"/>
<accession>A0A9P4UB53</accession>
<dbReference type="SUPFAM" id="SSF75620">
    <property type="entry name" value="Release factor"/>
    <property type="match status" value="1"/>
</dbReference>
<dbReference type="Pfam" id="PF00472">
    <property type="entry name" value="RF-1"/>
    <property type="match status" value="1"/>
</dbReference>
<feature type="region of interest" description="Disordered" evidence="5">
    <location>
        <begin position="111"/>
        <end position="170"/>
    </location>
</feature>
<protein>
    <recommendedName>
        <fullName evidence="6">Prokaryotic-type class I peptide chain release factors domain-containing protein</fullName>
    </recommendedName>
</protein>
<evidence type="ECO:0000256" key="2">
    <source>
        <dbReference type="ARBA" id="ARBA00010835"/>
    </source>
</evidence>
<reference evidence="7" key="1">
    <citation type="journal article" date="2020" name="Stud. Mycol.">
        <title>101 Dothideomycetes genomes: a test case for predicting lifestyles and emergence of pathogens.</title>
        <authorList>
            <person name="Haridas S."/>
            <person name="Albert R."/>
            <person name="Binder M."/>
            <person name="Bloem J."/>
            <person name="Labutti K."/>
            <person name="Salamov A."/>
            <person name="Andreopoulos B."/>
            <person name="Baker S."/>
            <person name="Barry K."/>
            <person name="Bills G."/>
            <person name="Bluhm B."/>
            <person name="Cannon C."/>
            <person name="Castanera R."/>
            <person name="Culley D."/>
            <person name="Daum C."/>
            <person name="Ezra D."/>
            <person name="Gonzalez J."/>
            <person name="Henrissat B."/>
            <person name="Kuo A."/>
            <person name="Liang C."/>
            <person name="Lipzen A."/>
            <person name="Lutzoni F."/>
            <person name="Magnuson J."/>
            <person name="Mondo S."/>
            <person name="Nolan M."/>
            <person name="Ohm R."/>
            <person name="Pangilinan J."/>
            <person name="Park H.-J."/>
            <person name="Ramirez L."/>
            <person name="Alfaro M."/>
            <person name="Sun H."/>
            <person name="Tritt A."/>
            <person name="Yoshinaga Y."/>
            <person name="Zwiers L.-H."/>
            <person name="Turgeon B."/>
            <person name="Goodwin S."/>
            <person name="Spatafora J."/>
            <person name="Crous P."/>
            <person name="Grigoriev I."/>
        </authorList>
    </citation>
    <scope>NUCLEOTIDE SEQUENCE</scope>
    <source>
        <strain evidence="7">CBS 690.94</strain>
    </source>
</reference>
<dbReference type="GO" id="GO:0003747">
    <property type="term" value="F:translation release factor activity"/>
    <property type="evidence" value="ECO:0007669"/>
    <property type="project" value="InterPro"/>
</dbReference>
<comment type="similarity">
    <text evidence="2">Belongs to the prokaryotic/mitochondrial release factor family.</text>
</comment>
<gene>
    <name evidence="7" type="ORF">P171DRAFT_46146</name>
</gene>
<evidence type="ECO:0000259" key="6">
    <source>
        <dbReference type="Pfam" id="PF00472"/>
    </source>
</evidence>
<dbReference type="InterPro" id="IPR000352">
    <property type="entry name" value="Pep_chain_release_fac_I"/>
</dbReference>
<name>A0A9P4UB53_9PLEO</name>
<dbReference type="Proteomes" id="UP000799764">
    <property type="component" value="Unassembled WGS sequence"/>
</dbReference>
<dbReference type="EMBL" id="MU001502">
    <property type="protein sequence ID" value="KAF2443885.1"/>
    <property type="molecule type" value="Genomic_DNA"/>
</dbReference>
<dbReference type="Gene3D" id="3.30.160.20">
    <property type="match status" value="1"/>
</dbReference>
<evidence type="ECO:0000256" key="3">
    <source>
        <dbReference type="ARBA" id="ARBA00022946"/>
    </source>
</evidence>
<dbReference type="AlphaFoldDB" id="A0A9P4UB53"/>
<evidence type="ECO:0000256" key="4">
    <source>
        <dbReference type="ARBA" id="ARBA00023128"/>
    </source>
</evidence>
<evidence type="ECO:0000313" key="8">
    <source>
        <dbReference type="Proteomes" id="UP000799764"/>
    </source>
</evidence>
<dbReference type="GO" id="GO:0032543">
    <property type="term" value="P:mitochondrial translation"/>
    <property type="evidence" value="ECO:0007669"/>
    <property type="project" value="UniProtKB-ARBA"/>
</dbReference>
<feature type="compositionally biased region" description="Basic residues" evidence="5">
    <location>
        <begin position="115"/>
        <end position="131"/>
    </location>
</feature>
<organism evidence="7 8">
    <name type="scientific">Karstenula rhodostoma CBS 690.94</name>
    <dbReference type="NCBI Taxonomy" id="1392251"/>
    <lineage>
        <taxon>Eukaryota</taxon>
        <taxon>Fungi</taxon>
        <taxon>Dikarya</taxon>
        <taxon>Ascomycota</taxon>
        <taxon>Pezizomycotina</taxon>
        <taxon>Dothideomycetes</taxon>
        <taxon>Pleosporomycetidae</taxon>
        <taxon>Pleosporales</taxon>
        <taxon>Massarineae</taxon>
        <taxon>Didymosphaeriaceae</taxon>
        <taxon>Karstenula</taxon>
    </lineage>
</organism>
<feature type="compositionally biased region" description="Basic residues" evidence="5">
    <location>
        <begin position="159"/>
        <end position="170"/>
    </location>
</feature>
<dbReference type="InterPro" id="IPR052405">
    <property type="entry name" value="Mito_Transl_Release_Factor"/>
</dbReference>
<comment type="subcellular location">
    <subcellularLocation>
        <location evidence="1">Mitochondrion</location>
    </subcellularLocation>
</comment>
<evidence type="ECO:0000313" key="7">
    <source>
        <dbReference type="EMBL" id="KAF2443885.1"/>
    </source>
</evidence>
<evidence type="ECO:0000256" key="1">
    <source>
        <dbReference type="ARBA" id="ARBA00004173"/>
    </source>
</evidence>
<dbReference type="PANTHER" id="PTHR46203:SF1">
    <property type="entry name" value="MITOCHONDRIAL TRANSLATION RELEASE FACTOR IN RESCUE"/>
    <property type="match status" value="1"/>
</dbReference>
<feature type="domain" description="Prokaryotic-type class I peptide chain release factors" evidence="6">
    <location>
        <begin position="37"/>
        <end position="133"/>
    </location>
</feature>
<comment type="caution">
    <text evidence="7">The sequence shown here is derived from an EMBL/GenBank/DDBJ whole genome shotgun (WGS) entry which is preliminary data.</text>
</comment>
<dbReference type="FunFam" id="3.30.160.20:FF:000065">
    <property type="entry name" value="Peptidyl-tRNA hydrolase domain protein"/>
    <property type="match status" value="1"/>
</dbReference>
<keyword evidence="8" id="KW-1185">Reference proteome</keyword>
<evidence type="ECO:0000256" key="5">
    <source>
        <dbReference type="SAM" id="MobiDB-lite"/>
    </source>
</evidence>
<sequence>MFLPPLIRRATVLRPLTRSFTTTPLLLSKPLPPRRVILDSEIIENFLKGSGPGGQKINKTSSAVQLKHLPTGIVVKYQDTRSRSLNRKRARQILGEKIEELELGEEARTRVKAREKSKRKGSAEKKKRRKYRALEAGKEQEEGEEGIEEESRAAAVEGRRRRLRRPLKSGRLKIDTRTTSLWKPFAVSGEEFSGYG</sequence>
<dbReference type="PANTHER" id="PTHR46203">
    <property type="entry name" value="PROBABLE PEPTIDE CHAIN RELEASE FACTOR C12ORF65"/>
    <property type="match status" value="1"/>
</dbReference>
<proteinExistence type="inferred from homology"/>
<keyword evidence="4" id="KW-0496">Mitochondrion</keyword>
<keyword evidence="3" id="KW-0809">Transit peptide</keyword>
<dbReference type="GO" id="GO:0005739">
    <property type="term" value="C:mitochondrion"/>
    <property type="evidence" value="ECO:0007669"/>
    <property type="project" value="UniProtKB-SubCell"/>
</dbReference>
<dbReference type="InterPro" id="IPR045853">
    <property type="entry name" value="Pep_chain_release_fac_I_sf"/>
</dbReference>